<dbReference type="eggNOG" id="COG0221">
    <property type="taxonomic scope" value="Bacteria"/>
</dbReference>
<keyword evidence="5" id="KW-0963">Cytoplasm</keyword>
<dbReference type="HOGENOM" id="CLU_073198_1_2_3"/>
<dbReference type="GO" id="GO:0006796">
    <property type="term" value="P:phosphate-containing compound metabolic process"/>
    <property type="evidence" value="ECO:0007669"/>
    <property type="project" value="InterPro"/>
</dbReference>
<evidence type="ECO:0000256" key="2">
    <source>
        <dbReference type="ARBA" id="ARBA00022723"/>
    </source>
</evidence>
<dbReference type="EMBL" id="BX569693">
    <property type="protein sequence ID" value="CAE08284.1"/>
    <property type="molecule type" value="Genomic_DNA"/>
</dbReference>
<dbReference type="HAMAP" id="MF_00209">
    <property type="entry name" value="Inorganic_PPase"/>
    <property type="match status" value="1"/>
</dbReference>
<dbReference type="RefSeq" id="WP_011128629.1">
    <property type="nucleotide sequence ID" value="NC_005070.1"/>
</dbReference>
<evidence type="ECO:0000313" key="7">
    <source>
        <dbReference type="Proteomes" id="UP000001422"/>
    </source>
</evidence>
<feature type="binding site" evidence="5">
    <location>
        <position position="54"/>
    </location>
    <ligand>
        <name>substrate</name>
    </ligand>
</feature>
<feature type="binding site" evidence="5">
    <location>
        <position position="42"/>
    </location>
    <ligand>
        <name>substrate</name>
    </ligand>
</feature>
<evidence type="ECO:0000256" key="4">
    <source>
        <dbReference type="ARBA" id="ARBA00022842"/>
    </source>
</evidence>
<protein>
    <recommendedName>
        <fullName evidence="5">Inorganic pyrophosphatase</fullName>
        <ecNumber evidence="5">3.6.1.1</ecNumber>
    </recommendedName>
    <alternativeName>
        <fullName evidence="5">Pyrophosphate phospho-hydrolase</fullName>
        <shortName evidence="5">PPase</shortName>
    </alternativeName>
</protein>
<dbReference type="SUPFAM" id="SSF50324">
    <property type="entry name" value="Inorganic pyrophosphatase"/>
    <property type="match status" value="1"/>
</dbReference>
<dbReference type="GO" id="GO:0000287">
    <property type="term" value="F:magnesium ion binding"/>
    <property type="evidence" value="ECO:0007669"/>
    <property type="project" value="UniProtKB-UniRule"/>
</dbReference>
<keyword evidence="7" id="KW-1185">Reference proteome</keyword>
<feature type="binding site" evidence="5">
    <location>
        <position position="64"/>
    </location>
    <ligand>
        <name>Mg(2+)</name>
        <dbReference type="ChEBI" id="CHEBI:18420"/>
        <label>1</label>
    </ligand>
</feature>
<feature type="binding site" evidence="5">
    <location>
        <position position="69"/>
    </location>
    <ligand>
        <name>Mg(2+)</name>
        <dbReference type="ChEBI" id="CHEBI:18420"/>
        <label>2</label>
    </ligand>
</feature>
<keyword evidence="2 5" id="KW-0479">Metal-binding</keyword>
<dbReference type="InterPro" id="IPR008162">
    <property type="entry name" value="Pyrophosphatase"/>
</dbReference>
<feature type="binding site" evidence="5">
    <location>
        <position position="69"/>
    </location>
    <ligand>
        <name>Mg(2+)</name>
        <dbReference type="ChEBI" id="CHEBI:18420"/>
        <label>1</label>
    </ligand>
</feature>
<dbReference type="EC" id="3.6.1.1" evidence="5"/>
<proteinExistence type="inferred from homology"/>
<comment type="similarity">
    <text evidence="5">Belongs to the PPase family.</text>
</comment>
<comment type="caution">
    <text evidence="5">Lacks conserved residue(s) required for the propagation of feature annotation.</text>
</comment>
<dbReference type="Pfam" id="PF00719">
    <property type="entry name" value="Pyrophosphatase"/>
    <property type="match status" value="1"/>
</dbReference>
<dbReference type="KEGG" id="syw:SYNW1769"/>
<keyword evidence="3 5" id="KW-0378">Hydrolase</keyword>
<comment type="subcellular location">
    <subcellularLocation>
        <location evidence="5">Cytoplasm</location>
    </subcellularLocation>
</comment>
<dbReference type="STRING" id="84588.SYNW1769"/>
<evidence type="ECO:0000256" key="1">
    <source>
        <dbReference type="ARBA" id="ARBA00001946"/>
    </source>
</evidence>
<evidence type="ECO:0000256" key="3">
    <source>
        <dbReference type="ARBA" id="ARBA00022801"/>
    </source>
</evidence>
<name>Q7U5D8_PARMW</name>
<dbReference type="Gene3D" id="3.90.80.10">
    <property type="entry name" value="Inorganic pyrophosphatase"/>
    <property type="match status" value="1"/>
</dbReference>
<feature type="binding site" evidence="5">
    <location>
        <position position="28"/>
    </location>
    <ligand>
        <name>substrate</name>
    </ligand>
</feature>
<keyword evidence="4 5" id="KW-0460">Magnesium</keyword>
<dbReference type="Proteomes" id="UP000001422">
    <property type="component" value="Chromosome"/>
</dbReference>
<reference evidence="6 7" key="1">
    <citation type="journal article" date="2003" name="Nature">
        <title>The genome of a motile marine Synechococcus.</title>
        <authorList>
            <person name="Palenik B."/>
            <person name="Brahamsha B."/>
            <person name="Larimer F."/>
            <person name="Land M."/>
            <person name="Hauser L."/>
            <person name="Chain P."/>
            <person name="Lamerdin J."/>
            <person name="Regala W."/>
            <person name="Allen E.A."/>
            <person name="McCarren J."/>
            <person name="Paulsen I."/>
            <person name="Dufresne A."/>
            <person name="Partensky F."/>
            <person name="Webb E."/>
            <person name="Waterbury J."/>
        </authorList>
    </citation>
    <scope>NUCLEOTIDE SEQUENCE [LARGE SCALE GENOMIC DNA]</scope>
    <source>
        <strain evidence="6 7">WH8102</strain>
    </source>
</reference>
<evidence type="ECO:0000256" key="5">
    <source>
        <dbReference type="HAMAP-Rule" id="MF_00209"/>
    </source>
</evidence>
<dbReference type="InterPro" id="IPR036649">
    <property type="entry name" value="Pyrophosphatase_sf"/>
</dbReference>
<gene>
    <name evidence="6" type="primary">ppa:ipyR</name>
    <name evidence="5" type="synonym">ppa</name>
    <name evidence="6" type="ordered locus">SYNW1769</name>
</gene>
<dbReference type="PANTHER" id="PTHR10286">
    <property type="entry name" value="INORGANIC PYROPHOSPHATASE"/>
    <property type="match status" value="1"/>
</dbReference>
<dbReference type="CDD" id="cd00412">
    <property type="entry name" value="pyrophosphatase"/>
    <property type="match status" value="1"/>
</dbReference>
<dbReference type="GO" id="GO:0005737">
    <property type="term" value="C:cytoplasm"/>
    <property type="evidence" value="ECO:0007669"/>
    <property type="project" value="UniProtKB-SubCell"/>
</dbReference>
<comment type="subunit">
    <text evidence="5">Homohexamer.</text>
</comment>
<dbReference type="AlphaFoldDB" id="Q7U5D8"/>
<dbReference type="GO" id="GO:0004427">
    <property type="term" value="F:inorganic diphosphate phosphatase activity"/>
    <property type="evidence" value="ECO:0007669"/>
    <property type="project" value="UniProtKB-UniRule"/>
</dbReference>
<organism evidence="6 7">
    <name type="scientific">Parasynechococcus marenigrum (strain WH8102)</name>
    <dbReference type="NCBI Taxonomy" id="84588"/>
    <lineage>
        <taxon>Bacteria</taxon>
        <taxon>Bacillati</taxon>
        <taxon>Cyanobacteriota</taxon>
        <taxon>Cyanophyceae</taxon>
        <taxon>Synechococcales</taxon>
        <taxon>Prochlorococcaceae</taxon>
        <taxon>Parasynechococcus</taxon>
        <taxon>Parasynechococcus marenigrum</taxon>
    </lineage>
</organism>
<evidence type="ECO:0000313" key="6">
    <source>
        <dbReference type="EMBL" id="CAE08284.1"/>
    </source>
</evidence>
<comment type="cofactor">
    <cofactor evidence="1 5">
        <name>Mg(2+)</name>
        <dbReference type="ChEBI" id="CHEBI:18420"/>
    </cofactor>
</comment>
<comment type="function">
    <text evidence="5">Catalyzes the hydrolysis of inorganic pyrophosphate (PPi) forming two phosphate ions.</text>
</comment>
<comment type="catalytic activity">
    <reaction evidence="5">
        <text>diphosphate + H2O = 2 phosphate + H(+)</text>
        <dbReference type="Rhea" id="RHEA:24576"/>
        <dbReference type="ChEBI" id="CHEBI:15377"/>
        <dbReference type="ChEBI" id="CHEBI:15378"/>
        <dbReference type="ChEBI" id="CHEBI:33019"/>
        <dbReference type="ChEBI" id="CHEBI:43474"/>
        <dbReference type="EC" id="3.6.1.1"/>
    </reaction>
</comment>
<feature type="binding site" evidence="5">
    <location>
        <position position="101"/>
    </location>
    <ligand>
        <name>Mg(2+)</name>
        <dbReference type="ChEBI" id="CHEBI:18420"/>
        <label>1</label>
    </ligand>
</feature>
<sequence length="169" mass="18472">MDLSRLSPSPSSGLVNLLVEIPAGSRNKYRFSHSTGLMVLDRVLHSSIRYPFDYGFVPNTLAADGSPLDAMVIMAEPTYAGCLIRARPIGLLELKDNNVDDAKLLCVPDADPGQREIHSIRQIAPAQLEEVAEFFRTCRSFEGRSIEVSGWRDAGSVPALLDQCIQAAN</sequence>
<accession>Q7U5D8</accession>